<gene>
    <name evidence="1" type="ORF">HQ35_02150</name>
    <name evidence="2" type="ORF">SAMN02745205_01025</name>
</gene>
<reference evidence="2 4" key="2">
    <citation type="submission" date="2017-02" db="EMBL/GenBank/DDBJ databases">
        <authorList>
            <person name="Peterson S.W."/>
        </authorList>
    </citation>
    <scope>NUCLEOTIDE SEQUENCE [LARGE SCALE GENOMIC DNA]</scope>
    <source>
        <strain evidence="2 4">ATCC 700135</strain>
    </source>
</reference>
<keyword evidence="3" id="KW-1185">Reference proteome</keyword>
<accession>A0A0A2EU19</accession>
<evidence type="ECO:0000313" key="1">
    <source>
        <dbReference type="EMBL" id="KGN82383.1"/>
    </source>
</evidence>
<evidence type="ECO:0000313" key="2">
    <source>
        <dbReference type="EMBL" id="SJZ49599.1"/>
    </source>
</evidence>
<protein>
    <submittedName>
        <fullName evidence="1">Uncharacterized protein</fullName>
    </submittedName>
</protein>
<proteinExistence type="predicted"/>
<reference evidence="1 3" key="1">
    <citation type="submission" date="2014-08" db="EMBL/GenBank/DDBJ databases">
        <title>Porphyromonas cangingivalis strain:COT-109_OH1386 Genome sequencing.</title>
        <authorList>
            <person name="Wallis C."/>
            <person name="Deusch O."/>
            <person name="O'Flynn C."/>
            <person name="Davis I."/>
            <person name="Jospin G."/>
            <person name="Darling A.E."/>
            <person name="Coil D.A."/>
            <person name="Alexiev A."/>
            <person name="Horsfall A."/>
            <person name="Kirkwood N."/>
            <person name="Harris S."/>
            <person name="Eisen J.A."/>
        </authorList>
    </citation>
    <scope>NUCLEOTIDE SEQUENCE [LARGE SCALE GENOMIC DNA]</scope>
    <source>
        <strain evidence="3">COT-109 OH1386</strain>
        <strain evidence="1">COT-109_OH1386</strain>
    </source>
</reference>
<sequence>MIPEKDLNTNAITDEEYTLHTLILNAKLDDETRAAVEDVIDMMLEEERLGFVGDSGTYTLAKDGSVETCSIDIALFAKEKKAPERLLKYVAEQLILPKGSKIVHHGATPDADKVIEIGEAEGLEIALNAVDLPQEVYKSSDITKVAEALEKAMNGKGFYYGFYNGEYYTSLYFYGDSYEAMKAAIRLVVEKTPLCQKCIINRIA</sequence>
<evidence type="ECO:0000313" key="3">
    <source>
        <dbReference type="Proteomes" id="UP000030125"/>
    </source>
</evidence>
<evidence type="ECO:0000313" key="4">
    <source>
        <dbReference type="Proteomes" id="UP000189956"/>
    </source>
</evidence>
<dbReference type="Proteomes" id="UP000030125">
    <property type="component" value="Unassembled WGS sequence"/>
</dbReference>
<dbReference type="EMBL" id="FUWL01000006">
    <property type="protein sequence ID" value="SJZ49599.1"/>
    <property type="molecule type" value="Genomic_DNA"/>
</dbReference>
<dbReference type="Proteomes" id="UP000189956">
    <property type="component" value="Unassembled WGS sequence"/>
</dbReference>
<dbReference type="EMBL" id="JQJD01000010">
    <property type="protein sequence ID" value="KGN82383.1"/>
    <property type="molecule type" value="Genomic_DNA"/>
</dbReference>
<organism evidence="1 3">
    <name type="scientific">Porphyromonas cangingivalis</name>
    <dbReference type="NCBI Taxonomy" id="36874"/>
    <lineage>
        <taxon>Bacteria</taxon>
        <taxon>Pseudomonadati</taxon>
        <taxon>Bacteroidota</taxon>
        <taxon>Bacteroidia</taxon>
        <taxon>Bacteroidales</taxon>
        <taxon>Porphyromonadaceae</taxon>
        <taxon>Porphyromonas</taxon>
    </lineage>
</organism>
<dbReference type="AlphaFoldDB" id="A0A0A2EU19"/>
<dbReference type="eggNOG" id="ENOG50326AQ">
    <property type="taxonomic scope" value="Bacteria"/>
</dbReference>
<name>A0A0A2EU19_PORCN</name>